<keyword evidence="3" id="KW-0436">Ligase</keyword>
<evidence type="ECO:0000256" key="7">
    <source>
        <dbReference type="ARBA" id="ARBA00023146"/>
    </source>
</evidence>
<dbReference type="InterPro" id="IPR002312">
    <property type="entry name" value="Asp/Asn-tRNA-synth_IIb"/>
</dbReference>
<dbReference type="InterPro" id="IPR004364">
    <property type="entry name" value="Aa-tRNA-synt_II"/>
</dbReference>
<feature type="compositionally biased region" description="Low complexity" evidence="10">
    <location>
        <begin position="182"/>
        <end position="197"/>
    </location>
</feature>
<evidence type="ECO:0000256" key="3">
    <source>
        <dbReference type="ARBA" id="ARBA00022598"/>
    </source>
</evidence>
<keyword evidence="6" id="KW-0648">Protein biosynthesis</keyword>
<feature type="domain" description="Aminoacyl-transfer RNA synthetases class-II family profile" evidence="11">
    <location>
        <begin position="144"/>
        <end position="459"/>
    </location>
</feature>
<dbReference type="GO" id="GO:0005524">
    <property type="term" value="F:ATP binding"/>
    <property type="evidence" value="ECO:0007669"/>
    <property type="project" value="UniProtKB-KW"/>
</dbReference>
<evidence type="ECO:0000313" key="13">
    <source>
        <dbReference type="Proteomes" id="UP000813824"/>
    </source>
</evidence>
<comment type="similarity">
    <text evidence="1">Belongs to the class-II aminoacyl-tRNA synthetase family.</text>
</comment>
<protein>
    <recommendedName>
        <fullName evidence="9">Asparagine--tRNA ligase, mitochondrial</fullName>
        <ecNumber evidence="2">6.1.1.22</ecNumber>
    </recommendedName>
    <alternativeName>
        <fullName evidence="8">Asparaginyl-tRNA synthetase</fullName>
    </alternativeName>
</protein>
<evidence type="ECO:0000256" key="6">
    <source>
        <dbReference type="ARBA" id="ARBA00022917"/>
    </source>
</evidence>
<evidence type="ECO:0000256" key="1">
    <source>
        <dbReference type="ARBA" id="ARBA00008226"/>
    </source>
</evidence>
<keyword evidence="7" id="KW-0030">Aminoacyl-tRNA synthetase</keyword>
<dbReference type="NCBIfam" id="NF003037">
    <property type="entry name" value="PRK03932.1"/>
    <property type="match status" value="1"/>
</dbReference>
<evidence type="ECO:0000313" key="12">
    <source>
        <dbReference type="EMBL" id="KAH8093263.1"/>
    </source>
</evidence>
<comment type="caution">
    <text evidence="12">The sequence shown here is derived from an EMBL/GenBank/DDBJ whole genome shotgun (WGS) entry which is preliminary data.</text>
</comment>
<dbReference type="InterPro" id="IPR006195">
    <property type="entry name" value="aa-tRNA-synth_II"/>
</dbReference>
<dbReference type="GO" id="GO:0006421">
    <property type="term" value="P:asparaginyl-tRNA aminoacylation"/>
    <property type="evidence" value="ECO:0007669"/>
    <property type="project" value="InterPro"/>
</dbReference>
<dbReference type="NCBIfam" id="TIGR00457">
    <property type="entry name" value="asnS"/>
    <property type="match status" value="1"/>
</dbReference>
<accession>A0A8K0UI60</accession>
<organism evidence="12 13">
    <name type="scientific">Cristinia sonorae</name>
    <dbReference type="NCBI Taxonomy" id="1940300"/>
    <lineage>
        <taxon>Eukaryota</taxon>
        <taxon>Fungi</taxon>
        <taxon>Dikarya</taxon>
        <taxon>Basidiomycota</taxon>
        <taxon>Agaricomycotina</taxon>
        <taxon>Agaricomycetes</taxon>
        <taxon>Agaricomycetidae</taxon>
        <taxon>Agaricales</taxon>
        <taxon>Pleurotineae</taxon>
        <taxon>Stephanosporaceae</taxon>
        <taxon>Cristinia</taxon>
    </lineage>
</organism>
<dbReference type="GO" id="GO:0004816">
    <property type="term" value="F:asparagine-tRNA ligase activity"/>
    <property type="evidence" value="ECO:0007669"/>
    <property type="project" value="UniProtKB-EC"/>
</dbReference>
<dbReference type="PRINTS" id="PR01042">
    <property type="entry name" value="TRNASYNTHASP"/>
</dbReference>
<dbReference type="InterPro" id="IPR004522">
    <property type="entry name" value="Asn-tRNA-ligase"/>
</dbReference>
<sequence length="467" mass="52086">MFARRLFSTSSSSLPPTIRQILASNTHSTPVQVNGWIKSIRKQAKVAFAVVTDGSSSQTLQAVFTKDALAEAKNLTNGACVRLNGTLAKSIGPGQDVELQVDKVECLGECTSEEYPIQKKSLNTDYLRDHCNFRARTDSIAAMLRLRSSTLRGLQQYFESQEFCYAHTPIITSNDSEGGGETFSVTPSAPATSSTAPAPHSDFFGRPAYLTVSSQLHLEALAASISRVYTISPCFRAERSQTSRHLSEFWMLEAEWAFTNSVEDVTRVVEGAVRSVMQAPSVDLQVLWKDMDPVRLEALRRAVESDVPWARITYTQAVEELQKHSSSFKVAAKWGDSLRSEHEQWLAERLIGGPVFVTDYPASMKPFYMRLNDDGKTVACFDLLVPHVGELAGGSLREERLELLKDALRKAGLREEEYAWYVELRKFGGAPHGGFGLGFERLIRWMSGIENVRECIAMPRWEGRMLL</sequence>
<dbReference type="OrthoDB" id="1931232at2759"/>
<dbReference type="PANTHER" id="PTHR22594">
    <property type="entry name" value="ASPARTYL/LYSYL-TRNA SYNTHETASE"/>
    <property type="match status" value="1"/>
</dbReference>
<evidence type="ECO:0000259" key="11">
    <source>
        <dbReference type="PROSITE" id="PS50862"/>
    </source>
</evidence>
<dbReference type="Pfam" id="PF00152">
    <property type="entry name" value="tRNA-synt_2"/>
    <property type="match status" value="1"/>
</dbReference>
<dbReference type="InterPro" id="IPR004365">
    <property type="entry name" value="NA-bd_OB_tRNA"/>
</dbReference>
<dbReference type="InterPro" id="IPR012340">
    <property type="entry name" value="NA-bd_OB-fold"/>
</dbReference>
<dbReference type="PROSITE" id="PS50862">
    <property type="entry name" value="AA_TRNA_LIGASE_II"/>
    <property type="match status" value="1"/>
</dbReference>
<dbReference type="GO" id="GO:0003676">
    <property type="term" value="F:nucleic acid binding"/>
    <property type="evidence" value="ECO:0007669"/>
    <property type="project" value="InterPro"/>
</dbReference>
<dbReference type="EC" id="6.1.1.22" evidence="2"/>
<dbReference type="InterPro" id="IPR045864">
    <property type="entry name" value="aa-tRNA-synth_II/BPL/LPL"/>
</dbReference>
<dbReference type="EMBL" id="JAEVFJ010000029">
    <property type="protein sequence ID" value="KAH8093263.1"/>
    <property type="molecule type" value="Genomic_DNA"/>
</dbReference>
<dbReference type="PANTHER" id="PTHR22594:SF34">
    <property type="entry name" value="ASPARAGINE--TRNA LIGASE, MITOCHONDRIAL-RELATED"/>
    <property type="match status" value="1"/>
</dbReference>
<dbReference type="SUPFAM" id="SSF50249">
    <property type="entry name" value="Nucleic acid-binding proteins"/>
    <property type="match status" value="1"/>
</dbReference>
<reference evidence="12" key="1">
    <citation type="journal article" date="2021" name="New Phytol.">
        <title>Evolutionary innovations through gain and loss of genes in the ectomycorrhizal Boletales.</title>
        <authorList>
            <person name="Wu G."/>
            <person name="Miyauchi S."/>
            <person name="Morin E."/>
            <person name="Kuo A."/>
            <person name="Drula E."/>
            <person name="Varga T."/>
            <person name="Kohler A."/>
            <person name="Feng B."/>
            <person name="Cao Y."/>
            <person name="Lipzen A."/>
            <person name="Daum C."/>
            <person name="Hundley H."/>
            <person name="Pangilinan J."/>
            <person name="Johnson J."/>
            <person name="Barry K."/>
            <person name="LaButti K."/>
            <person name="Ng V."/>
            <person name="Ahrendt S."/>
            <person name="Min B."/>
            <person name="Choi I.G."/>
            <person name="Park H."/>
            <person name="Plett J.M."/>
            <person name="Magnuson J."/>
            <person name="Spatafora J.W."/>
            <person name="Nagy L.G."/>
            <person name="Henrissat B."/>
            <person name="Grigoriev I.V."/>
            <person name="Yang Z.L."/>
            <person name="Xu J."/>
            <person name="Martin F.M."/>
        </authorList>
    </citation>
    <scope>NUCLEOTIDE SEQUENCE</scope>
    <source>
        <strain evidence="12">KKN 215</strain>
    </source>
</reference>
<dbReference type="FunFam" id="3.30.930.10:FF:000016">
    <property type="entry name" value="Asparagine--tRNA ligase"/>
    <property type="match status" value="1"/>
</dbReference>
<dbReference type="Gene3D" id="2.40.50.140">
    <property type="entry name" value="Nucleic acid-binding proteins"/>
    <property type="match status" value="1"/>
</dbReference>
<feature type="region of interest" description="Disordered" evidence="10">
    <location>
        <begin position="175"/>
        <end position="197"/>
    </location>
</feature>
<name>A0A8K0UI60_9AGAR</name>
<dbReference type="Gene3D" id="3.30.930.10">
    <property type="entry name" value="Bira Bifunctional Protein, Domain 2"/>
    <property type="match status" value="1"/>
</dbReference>
<dbReference type="SUPFAM" id="SSF55681">
    <property type="entry name" value="Class II aaRS and biotin synthetases"/>
    <property type="match status" value="1"/>
</dbReference>
<dbReference type="CDD" id="cd04318">
    <property type="entry name" value="EcAsnRS_like_N"/>
    <property type="match status" value="1"/>
</dbReference>
<keyword evidence="4" id="KW-0547">Nucleotide-binding</keyword>
<evidence type="ECO:0000256" key="10">
    <source>
        <dbReference type="SAM" id="MobiDB-lite"/>
    </source>
</evidence>
<evidence type="ECO:0000256" key="5">
    <source>
        <dbReference type="ARBA" id="ARBA00022840"/>
    </source>
</evidence>
<dbReference type="CDD" id="cd00776">
    <property type="entry name" value="AsxRS_core"/>
    <property type="match status" value="1"/>
</dbReference>
<dbReference type="Pfam" id="PF01336">
    <property type="entry name" value="tRNA_anti-codon"/>
    <property type="match status" value="1"/>
</dbReference>
<evidence type="ECO:0000256" key="2">
    <source>
        <dbReference type="ARBA" id="ARBA00012816"/>
    </source>
</evidence>
<dbReference type="Proteomes" id="UP000813824">
    <property type="component" value="Unassembled WGS sequence"/>
</dbReference>
<dbReference type="AlphaFoldDB" id="A0A8K0UI60"/>
<evidence type="ECO:0000256" key="4">
    <source>
        <dbReference type="ARBA" id="ARBA00022741"/>
    </source>
</evidence>
<evidence type="ECO:0000256" key="8">
    <source>
        <dbReference type="ARBA" id="ARBA00029886"/>
    </source>
</evidence>
<dbReference type="GO" id="GO:0005739">
    <property type="term" value="C:mitochondrion"/>
    <property type="evidence" value="ECO:0007669"/>
    <property type="project" value="TreeGrafter"/>
</dbReference>
<keyword evidence="5" id="KW-0067">ATP-binding</keyword>
<gene>
    <name evidence="12" type="ORF">BXZ70DRAFT_390000</name>
</gene>
<evidence type="ECO:0000256" key="9">
    <source>
        <dbReference type="ARBA" id="ARBA00068798"/>
    </source>
</evidence>
<proteinExistence type="inferred from homology"/>
<keyword evidence="13" id="KW-1185">Reference proteome</keyword>